<protein>
    <submittedName>
        <fullName evidence="2">Uncharacterized protein</fullName>
    </submittedName>
</protein>
<feature type="region of interest" description="Disordered" evidence="1">
    <location>
        <begin position="35"/>
        <end position="56"/>
    </location>
</feature>
<evidence type="ECO:0000313" key="2">
    <source>
        <dbReference type="EMBL" id="ULT85932.1"/>
    </source>
</evidence>
<evidence type="ECO:0000313" key="3">
    <source>
        <dbReference type="Proteomes" id="UP000827892"/>
    </source>
</evidence>
<dbReference type="AlphaFoldDB" id="A0AAE8ZYA3"/>
<evidence type="ECO:0000256" key="1">
    <source>
        <dbReference type="SAM" id="MobiDB-lite"/>
    </source>
</evidence>
<organism evidence="2 3">
    <name type="scientific">Caenorhabditis briggsae</name>
    <dbReference type="NCBI Taxonomy" id="6238"/>
    <lineage>
        <taxon>Eukaryota</taxon>
        <taxon>Metazoa</taxon>
        <taxon>Ecdysozoa</taxon>
        <taxon>Nematoda</taxon>
        <taxon>Chromadorea</taxon>
        <taxon>Rhabditida</taxon>
        <taxon>Rhabditina</taxon>
        <taxon>Rhabditomorpha</taxon>
        <taxon>Rhabditoidea</taxon>
        <taxon>Rhabditidae</taxon>
        <taxon>Peloderinae</taxon>
        <taxon>Caenorhabditis</taxon>
    </lineage>
</organism>
<gene>
    <name evidence="2" type="ORF">L3Y34_005961</name>
</gene>
<feature type="region of interest" description="Disordered" evidence="1">
    <location>
        <begin position="1"/>
        <end position="20"/>
    </location>
</feature>
<sequence length="85" mass="9474">MSVFKRPSNSTPQAAHRRRPSAVCARGMAAICQRDSPPSWTSTSSQCQRPSSKSPHTVPYDTRFPVLMLSTVIYPIEKFSISQSF</sequence>
<dbReference type="EMBL" id="CP090895">
    <property type="protein sequence ID" value="ULT85932.1"/>
    <property type="molecule type" value="Genomic_DNA"/>
</dbReference>
<feature type="compositionally biased region" description="Polar residues" evidence="1">
    <location>
        <begin position="36"/>
        <end position="55"/>
    </location>
</feature>
<name>A0AAE8ZYA3_CAEBR</name>
<proteinExistence type="predicted"/>
<dbReference type="Proteomes" id="UP000827892">
    <property type="component" value="Chromosome V"/>
</dbReference>
<reference evidence="2 3" key="1">
    <citation type="submission" date="2022-02" db="EMBL/GenBank/DDBJ databases">
        <title>Chromosome-level reference genomes for two strains of Caenorhabditis briggsae: an improved platform for comparative genomics.</title>
        <authorList>
            <person name="Stevens L."/>
            <person name="Andersen E.C."/>
        </authorList>
    </citation>
    <scope>NUCLEOTIDE SEQUENCE [LARGE SCALE GENOMIC DNA]</scope>
    <source>
        <strain evidence="2">QX1410_ONT</strain>
        <tissue evidence="2">Whole-organism</tissue>
    </source>
</reference>
<accession>A0AAE8ZYA3</accession>